<dbReference type="PIRSF" id="PIRSF001400">
    <property type="entry name" value="Enolase"/>
    <property type="match status" value="1"/>
</dbReference>
<dbReference type="SFLD" id="SFLDS00001">
    <property type="entry name" value="Enolase"/>
    <property type="match status" value="1"/>
</dbReference>
<comment type="cofactor">
    <cofactor evidence="12">
        <name>Mg(2+)</name>
        <dbReference type="ChEBI" id="CHEBI:18420"/>
    </cofactor>
    <text evidence="12">Mg(2+) is required for catalysis and for stabilizing the dimer.</text>
</comment>
<dbReference type="InterPro" id="IPR000941">
    <property type="entry name" value="Enolase"/>
</dbReference>
<feature type="binding site" evidence="11">
    <location>
        <position position="395"/>
    </location>
    <ligand>
        <name>substrate</name>
    </ligand>
</feature>
<keyword evidence="6 9" id="KW-0460">Magnesium</keyword>
<feature type="binding site" evidence="9">
    <location>
        <position position="374"/>
    </location>
    <ligand>
        <name>(2R)-2-phosphoglycerate</name>
        <dbReference type="ChEBI" id="CHEBI:58289"/>
    </ligand>
</feature>
<comment type="cofactor">
    <cofactor evidence="9">
        <name>Mg(2+)</name>
        <dbReference type="ChEBI" id="CHEBI:18420"/>
    </cofactor>
    <text evidence="9">Binds a second Mg(2+) ion via substrate during catalysis.</text>
</comment>
<dbReference type="GO" id="GO:0004634">
    <property type="term" value="F:phosphopyruvate hydratase activity"/>
    <property type="evidence" value="ECO:0007669"/>
    <property type="project" value="UniProtKB-UniRule"/>
</dbReference>
<feature type="active site" description="Proton donor" evidence="9 10">
    <location>
        <position position="212"/>
    </location>
</feature>
<gene>
    <name evidence="9" type="primary">eno</name>
    <name evidence="15" type="ORF">MICH65_0626</name>
</gene>
<dbReference type="InterPro" id="IPR029017">
    <property type="entry name" value="Enolase-like_N"/>
</dbReference>
<dbReference type="InterPro" id="IPR020810">
    <property type="entry name" value="Enolase_C"/>
</dbReference>
<dbReference type="Gene3D" id="3.30.390.10">
    <property type="entry name" value="Enolase-like, N-terminal domain"/>
    <property type="match status" value="1"/>
</dbReference>
<feature type="domain" description="Enolase N-terminal" evidence="14">
    <location>
        <begin position="4"/>
        <end position="134"/>
    </location>
</feature>
<dbReference type="NCBIfam" id="TIGR01060">
    <property type="entry name" value="eno"/>
    <property type="match status" value="1"/>
</dbReference>
<dbReference type="Gene3D" id="3.20.20.120">
    <property type="entry name" value="Enolase-like C-terminal domain"/>
    <property type="match status" value="1"/>
</dbReference>
<feature type="binding site" evidence="11">
    <location>
        <position position="319"/>
    </location>
    <ligand>
        <name>substrate</name>
    </ligand>
</feature>
<evidence type="ECO:0000256" key="6">
    <source>
        <dbReference type="ARBA" id="ARBA00022842"/>
    </source>
</evidence>
<feature type="binding site" evidence="9">
    <location>
        <position position="344"/>
    </location>
    <ligand>
        <name>(2R)-2-phosphoglycerate</name>
        <dbReference type="ChEBI" id="CHEBI:58289"/>
    </ligand>
</feature>
<comment type="pathway">
    <text evidence="1 9">Carbohydrate degradation; glycolysis; pyruvate from D-glyceraldehyde 3-phosphate: step 4/5.</text>
</comment>
<dbReference type="KEGG" id="caqa:MICH65_0626"/>
<comment type="function">
    <text evidence="9">Catalyzes the reversible conversion of 2-phosphoglycerate (2-PG) into phosphoenolpyruvate (PEP). It is essential for the degradation of carbohydrates via glycolysis.</text>
</comment>
<dbReference type="SFLD" id="SFLDF00002">
    <property type="entry name" value="enolase"/>
    <property type="match status" value="1"/>
</dbReference>
<dbReference type="SUPFAM" id="SSF51604">
    <property type="entry name" value="Enolase C-terminal domain-like"/>
    <property type="match status" value="1"/>
</dbReference>
<evidence type="ECO:0000256" key="9">
    <source>
        <dbReference type="HAMAP-Rule" id="MF_00318"/>
    </source>
</evidence>
<name>A0A857N642_9BACT</name>
<evidence type="ECO:0000256" key="5">
    <source>
        <dbReference type="ARBA" id="ARBA00022525"/>
    </source>
</evidence>
<evidence type="ECO:0000256" key="11">
    <source>
        <dbReference type="PIRSR" id="PIRSR001400-2"/>
    </source>
</evidence>
<dbReference type="SMART" id="SM01192">
    <property type="entry name" value="Enolase_C"/>
    <property type="match status" value="1"/>
</dbReference>
<dbReference type="PROSITE" id="PS00164">
    <property type="entry name" value="ENOLASE"/>
    <property type="match status" value="1"/>
</dbReference>
<dbReference type="GO" id="GO:0000015">
    <property type="term" value="C:phosphopyruvate hydratase complex"/>
    <property type="evidence" value="ECO:0007669"/>
    <property type="project" value="InterPro"/>
</dbReference>
<dbReference type="RefSeq" id="WP_161931980.1">
    <property type="nucleotide sequence ID" value="NZ_CP047901.1"/>
</dbReference>
<evidence type="ECO:0000313" key="15">
    <source>
        <dbReference type="EMBL" id="QHO63607.1"/>
    </source>
</evidence>
<feature type="binding site" evidence="11">
    <location>
        <position position="161"/>
    </location>
    <ligand>
        <name>substrate</name>
    </ligand>
</feature>
<protein>
    <recommendedName>
        <fullName evidence="4 9">Enolase</fullName>
        <ecNumber evidence="3 9">4.2.1.11</ecNumber>
    </recommendedName>
    <alternativeName>
        <fullName evidence="9">2-phospho-D-glycerate hydro-lyase</fullName>
    </alternativeName>
    <alternativeName>
        <fullName evidence="9">2-phosphoglycerate dehydratase</fullName>
    </alternativeName>
</protein>
<accession>A0A857N642</accession>
<evidence type="ECO:0000256" key="12">
    <source>
        <dbReference type="PIRSR" id="PIRSR001400-3"/>
    </source>
</evidence>
<evidence type="ECO:0000256" key="1">
    <source>
        <dbReference type="ARBA" id="ARBA00005031"/>
    </source>
</evidence>
<keyword evidence="7 9" id="KW-0324">Glycolysis</keyword>
<feature type="binding site" evidence="9">
    <location>
        <position position="170"/>
    </location>
    <ligand>
        <name>(2R)-2-phosphoglycerate</name>
        <dbReference type="ChEBI" id="CHEBI:58289"/>
    </ligand>
</feature>
<dbReference type="CDD" id="cd03313">
    <property type="entry name" value="enolase"/>
    <property type="match status" value="1"/>
</dbReference>
<proteinExistence type="inferred from homology"/>
<reference evidence="16" key="1">
    <citation type="journal article" date="2020" name="Microorganisms">
        <title>Complete Genome of a Member of a New Bacterial Lineage in the Microgenomates Group Reveals an Unusual Nucleotide Composition Disparity Between Two Strands of DNA and Limited Metabolic Potential.</title>
        <authorList>
            <person name="Kadnikov V.V."/>
            <person name="Mardanov A.V."/>
            <person name="Beletsky A.V."/>
            <person name="Karnachuk O.V."/>
            <person name="Ravin N.V."/>
        </authorList>
    </citation>
    <scope>NUCLEOTIDE SEQUENCE [LARGE SCALE GENOMIC DNA]</scope>
</reference>
<sequence length="433" mass="47085">MAKIQAIKAREILDSRGTPTIETTIWSDTGQAAVAAIPSGASTGKFEAVELRDGDPSRFKGMGVIKAVDNVNKIIAPKVVGMDPLYQSKVDKVLIDLDGTDNKSKLGANAILSVSQAVCELGALISGRAIFQYLAEKYALVSLNWSSLPVPIFNLINGGKHGAGNNLDFQEFHIYASSRQSFGESLRMGETVYQTLKESLIKRNAAYSVGDEGGFAPNLYTNTDALELLVEAINLSNFTLGKDIFLGLDTASNSFFKNGKYVVKDKSQPLTTEEMIEFYVQLNKDYNLFALEDGLKEDDFDGWAKLTSEIGANTLIVADDLVVTNKKRLKQAIEKKACNAVLIKPNQIGTISETVDVIKLAKDSKLAVVVSHRSGETNDDFIADFAVGMGANYVKFGAPARGERVIKYNRMGMIESLLKPAQTETSKPDNDRA</sequence>
<evidence type="ECO:0000313" key="16">
    <source>
        <dbReference type="Proteomes" id="UP000463983"/>
    </source>
</evidence>
<dbReference type="PRINTS" id="PR00148">
    <property type="entry name" value="ENOLASE"/>
</dbReference>
<dbReference type="SFLD" id="SFLDG00178">
    <property type="entry name" value="enolase"/>
    <property type="match status" value="1"/>
</dbReference>
<dbReference type="InterPro" id="IPR036849">
    <property type="entry name" value="Enolase-like_C_sf"/>
</dbReference>
<dbReference type="GO" id="GO:0006096">
    <property type="term" value="P:glycolytic process"/>
    <property type="evidence" value="ECO:0007669"/>
    <property type="project" value="UniProtKB-UniRule"/>
</dbReference>
<keyword evidence="9 12" id="KW-0479">Metal-binding</keyword>
<feature type="binding site" evidence="11">
    <location>
        <position position="292"/>
    </location>
    <ligand>
        <name>substrate</name>
    </ligand>
</feature>
<dbReference type="SUPFAM" id="SSF54826">
    <property type="entry name" value="Enolase N-terminal domain-like"/>
    <property type="match status" value="1"/>
</dbReference>
<dbReference type="EMBL" id="CP047901">
    <property type="protein sequence ID" value="QHO63607.1"/>
    <property type="molecule type" value="Genomic_DNA"/>
</dbReference>
<dbReference type="Pfam" id="PF03952">
    <property type="entry name" value="Enolase_N"/>
    <property type="match status" value="1"/>
</dbReference>
<feature type="binding site" evidence="9">
    <location>
        <position position="373"/>
    </location>
    <ligand>
        <name>(2R)-2-phosphoglycerate</name>
        <dbReference type="ChEBI" id="CHEBI:58289"/>
    </ligand>
</feature>
<feature type="binding site" evidence="9 12">
    <location>
        <position position="292"/>
    </location>
    <ligand>
        <name>Mg(2+)</name>
        <dbReference type="ChEBI" id="CHEBI:18420"/>
    </ligand>
</feature>
<keyword evidence="9" id="KW-0963">Cytoplasm</keyword>
<evidence type="ECO:0000259" key="13">
    <source>
        <dbReference type="SMART" id="SM01192"/>
    </source>
</evidence>
<feature type="binding site" evidence="11">
    <location>
        <position position="171"/>
    </location>
    <ligand>
        <name>substrate</name>
    </ligand>
</feature>
<feature type="active site" description="Proton acceptor" evidence="9 10">
    <location>
        <position position="344"/>
    </location>
</feature>
<dbReference type="UniPathway" id="UPA00109">
    <property type="reaction ID" value="UER00187"/>
</dbReference>
<feature type="binding site" evidence="9">
    <location>
        <position position="395"/>
    </location>
    <ligand>
        <name>(2R)-2-phosphoglycerate</name>
        <dbReference type="ChEBI" id="CHEBI:58289"/>
    </ligand>
</feature>
<dbReference type="AlphaFoldDB" id="A0A857N642"/>
<dbReference type="GO" id="GO:0000287">
    <property type="term" value="F:magnesium ion binding"/>
    <property type="evidence" value="ECO:0007669"/>
    <property type="project" value="UniProtKB-UniRule"/>
</dbReference>
<evidence type="ECO:0000256" key="2">
    <source>
        <dbReference type="ARBA" id="ARBA00009604"/>
    </source>
</evidence>
<dbReference type="InterPro" id="IPR020811">
    <property type="entry name" value="Enolase_N"/>
</dbReference>
<feature type="domain" description="Enolase C-terminal TIM barrel" evidence="13">
    <location>
        <begin position="145"/>
        <end position="428"/>
    </location>
</feature>
<organism evidence="15 16">
    <name type="scientific">Candidatus Chazhemtobacterium aquaticus</name>
    <dbReference type="NCBI Taxonomy" id="2715735"/>
    <lineage>
        <taxon>Bacteria</taxon>
        <taxon>Candidatus Chazhemtobacteraceae</taxon>
        <taxon>Candidatus Chazhemtobacterium</taxon>
    </lineage>
</organism>
<dbReference type="PANTHER" id="PTHR11902:SF1">
    <property type="entry name" value="ENOLASE"/>
    <property type="match status" value="1"/>
</dbReference>
<dbReference type="EC" id="4.2.1.11" evidence="3 9"/>
<dbReference type="GO" id="GO:0005576">
    <property type="term" value="C:extracellular region"/>
    <property type="evidence" value="ECO:0007669"/>
    <property type="project" value="UniProtKB-SubCell"/>
</dbReference>
<evidence type="ECO:0000256" key="7">
    <source>
        <dbReference type="ARBA" id="ARBA00023152"/>
    </source>
</evidence>
<keyword evidence="16" id="KW-1185">Reference proteome</keyword>
<dbReference type="InterPro" id="IPR020809">
    <property type="entry name" value="Enolase_CS"/>
</dbReference>
<evidence type="ECO:0000259" key="14">
    <source>
        <dbReference type="SMART" id="SM01193"/>
    </source>
</evidence>
<feature type="binding site" evidence="9 12">
    <location>
        <position position="249"/>
    </location>
    <ligand>
        <name>Mg(2+)</name>
        <dbReference type="ChEBI" id="CHEBI:18420"/>
    </ligand>
</feature>
<keyword evidence="5 9" id="KW-0964">Secreted</keyword>
<dbReference type="PANTHER" id="PTHR11902">
    <property type="entry name" value="ENOLASE"/>
    <property type="match status" value="1"/>
</dbReference>
<feature type="binding site" evidence="11">
    <location>
        <begin position="371"/>
        <end position="374"/>
    </location>
    <ligand>
        <name>substrate</name>
    </ligand>
</feature>
<dbReference type="HAMAP" id="MF_00318">
    <property type="entry name" value="Enolase"/>
    <property type="match status" value="1"/>
</dbReference>
<feature type="binding site" evidence="9 12">
    <location>
        <position position="319"/>
    </location>
    <ligand>
        <name>Mg(2+)</name>
        <dbReference type="ChEBI" id="CHEBI:18420"/>
    </ligand>
</feature>
<evidence type="ECO:0000256" key="10">
    <source>
        <dbReference type="PIRSR" id="PIRSR001400-1"/>
    </source>
</evidence>
<dbReference type="GO" id="GO:0009986">
    <property type="term" value="C:cell surface"/>
    <property type="evidence" value="ECO:0007669"/>
    <property type="project" value="UniProtKB-SubCell"/>
</dbReference>
<comment type="similarity">
    <text evidence="2 9">Belongs to the enolase family.</text>
</comment>
<dbReference type="Pfam" id="PF00113">
    <property type="entry name" value="Enolase_C"/>
    <property type="match status" value="1"/>
</dbReference>
<dbReference type="Proteomes" id="UP000463983">
    <property type="component" value="Chromosome"/>
</dbReference>
<keyword evidence="8 9" id="KW-0456">Lyase</keyword>
<dbReference type="SMART" id="SM01193">
    <property type="entry name" value="Enolase_N"/>
    <property type="match status" value="1"/>
</dbReference>
<evidence type="ECO:0000256" key="8">
    <source>
        <dbReference type="ARBA" id="ARBA00023239"/>
    </source>
</evidence>
<evidence type="ECO:0000256" key="4">
    <source>
        <dbReference type="ARBA" id="ARBA00017068"/>
    </source>
</evidence>
<comment type="catalytic activity">
    <reaction evidence="9">
        <text>(2R)-2-phosphoglycerate = phosphoenolpyruvate + H2O</text>
        <dbReference type="Rhea" id="RHEA:10164"/>
        <dbReference type="ChEBI" id="CHEBI:15377"/>
        <dbReference type="ChEBI" id="CHEBI:58289"/>
        <dbReference type="ChEBI" id="CHEBI:58702"/>
        <dbReference type="EC" id="4.2.1.11"/>
    </reaction>
</comment>
<comment type="subcellular location">
    <subcellularLocation>
        <location evidence="9">Cytoplasm</location>
    </subcellularLocation>
    <subcellularLocation>
        <location evidence="9">Secreted</location>
    </subcellularLocation>
    <subcellularLocation>
        <location evidence="9">Cell surface</location>
    </subcellularLocation>
    <text evidence="9">Fractions of enolase are present in both the cytoplasm and on the cell surface.</text>
</comment>
<evidence type="ECO:0000256" key="3">
    <source>
        <dbReference type="ARBA" id="ARBA00012058"/>
    </source>
</evidence>